<gene>
    <name evidence="1" type="ORF">DFQ59_101517</name>
</gene>
<keyword evidence="2" id="KW-1185">Reference proteome</keyword>
<organism evidence="1 2">
    <name type="scientific">Thioalbus denitrificans</name>
    <dbReference type="NCBI Taxonomy" id="547122"/>
    <lineage>
        <taxon>Bacteria</taxon>
        <taxon>Pseudomonadati</taxon>
        <taxon>Pseudomonadota</taxon>
        <taxon>Gammaproteobacteria</taxon>
        <taxon>Chromatiales</taxon>
        <taxon>Ectothiorhodospiraceae</taxon>
        <taxon>Thioalbus</taxon>
    </lineage>
</organism>
<evidence type="ECO:0000313" key="1">
    <source>
        <dbReference type="EMBL" id="RCX33216.1"/>
    </source>
</evidence>
<name>A0A369CKL1_9GAMM</name>
<evidence type="ECO:0000313" key="2">
    <source>
        <dbReference type="Proteomes" id="UP000252707"/>
    </source>
</evidence>
<dbReference type="OrthoDB" id="5794343at2"/>
<dbReference type="EMBL" id="QPJY01000001">
    <property type="protein sequence ID" value="RCX33216.1"/>
    <property type="molecule type" value="Genomic_DNA"/>
</dbReference>
<comment type="caution">
    <text evidence="1">The sequence shown here is derived from an EMBL/GenBank/DDBJ whole genome shotgun (WGS) entry which is preliminary data.</text>
</comment>
<protein>
    <submittedName>
        <fullName evidence="1">Uncharacterized protein</fullName>
    </submittedName>
</protein>
<proteinExistence type="predicted"/>
<dbReference type="Proteomes" id="UP000252707">
    <property type="component" value="Unassembled WGS sequence"/>
</dbReference>
<accession>A0A369CKL1</accession>
<dbReference type="AlphaFoldDB" id="A0A369CKL1"/>
<reference evidence="1 2" key="1">
    <citation type="submission" date="2018-07" db="EMBL/GenBank/DDBJ databases">
        <title>Genomic Encyclopedia of Type Strains, Phase IV (KMG-IV): sequencing the most valuable type-strain genomes for metagenomic binning, comparative biology and taxonomic classification.</title>
        <authorList>
            <person name="Goeker M."/>
        </authorList>
    </citation>
    <scope>NUCLEOTIDE SEQUENCE [LARGE SCALE GENOMIC DNA]</scope>
    <source>
        <strain evidence="1 2">DSM 26407</strain>
    </source>
</reference>
<sequence>MSAKDTIRGRTLCFCQYHPDPHQARSALPMLRQVDGVHTVKQRAERCLELEYDLHKVSLKLIEDAMVAAGFHLDNSLMSKLKRSLYYYTEENLRTAIGCDRGQNNCVEKIFINHYARRPHGCRDDRPEHWRKYL</sequence>
<dbReference type="RefSeq" id="WP_114278081.1">
    <property type="nucleotide sequence ID" value="NZ_QPJY01000001.1"/>
</dbReference>